<accession>A0A6B0T4E0</accession>
<feature type="region of interest" description="Disordered" evidence="1">
    <location>
        <begin position="324"/>
        <end position="386"/>
    </location>
</feature>
<dbReference type="RefSeq" id="WP_159765069.1">
    <property type="nucleotide sequence ID" value="NZ_WUUT01000007.1"/>
</dbReference>
<dbReference type="InterPro" id="IPR055828">
    <property type="entry name" value="DUF7405"/>
</dbReference>
<reference evidence="2 3" key="1">
    <citation type="submission" date="2019-12" db="EMBL/GenBank/DDBJ databases">
        <title>Isolation and characterization of three novel carbon monoxide-oxidizing members of Halobacteria from salione crusts and soils.</title>
        <authorList>
            <person name="Myers M.R."/>
            <person name="King G.M."/>
        </authorList>
    </citation>
    <scope>NUCLEOTIDE SEQUENCE [LARGE SCALE GENOMIC DNA]</scope>
    <source>
        <strain evidence="2 3">WSH3</strain>
    </source>
</reference>
<feature type="compositionally biased region" description="Basic and acidic residues" evidence="1">
    <location>
        <begin position="324"/>
        <end position="337"/>
    </location>
</feature>
<feature type="region of interest" description="Disordered" evidence="1">
    <location>
        <begin position="407"/>
        <end position="438"/>
    </location>
</feature>
<organism evidence="2 3">
    <name type="scientific">Halovenus carboxidivorans</name>
    <dbReference type="NCBI Taxonomy" id="2692199"/>
    <lineage>
        <taxon>Archaea</taxon>
        <taxon>Methanobacteriati</taxon>
        <taxon>Methanobacteriota</taxon>
        <taxon>Stenosarchaea group</taxon>
        <taxon>Halobacteria</taxon>
        <taxon>Halobacteriales</taxon>
        <taxon>Haloarculaceae</taxon>
        <taxon>Halovenus</taxon>
    </lineage>
</organism>
<proteinExistence type="predicted"/>
<comment type="caution">
    <text evidence="2">The sequence shown here is derived from an EMBL/GenBank/DDBJ whole genome shotgun (WGS) entry which is preliminary data.</text>
</comment>
<dbReference type="AlphaFoldDB" id="A0A6B0T4E0"/>
<dbReference type="Proteomes" id="UP000466535">
    <property type="component" value="Unassembled WGS sequence"/>
</dbReference>
<protein>
    <submittedName>
        <fullName evidence="2">Uncharacterized protein</fullName>
    </submittedName>
</protein>
<evidence type="ECO:0000256" key="1">
    <source>
        <dbReference type="SAM" id="MobiDB-lite"/>
    </source>
</evidence>
<keyword evidence="3" id="KW-1185">Reference proteome</keyword>
<evidence type="ECO:0000313" key="3">
    <source>
        <dbReference type="Proteomes" id="UP000466535"/>
    </source>
</evidence>
<sequence length="695" mass="77143">MRSALAIGGISALSTALGVGGVPSVAAAEDDHEPISFAARDNRQHAWDGYEKYFPQREQTLPPEYHLLLHVDYLGDGEPTAEDRETVAQAFRDVERTFEWSHEGILFTVSYSPAYFDRFDESLPQGIGPATEVDFDKPSLLRPETLIDLPGVTLERERPVEADTFDACIHLASDDIGKLLLAEAMLWDDYDPDTVWEDAPPEDPEPFEHTLDGILSKPVSYPERRVGFAGHENVEERLAEDTEFDADRVPDEDEFDDEVGAHPAAELSMGFNDQYKNSLPRETNVTLLEDQRLVVPKDPGVFAQGTIQHVSKLNIDLEGFYDDNDRTERRERMFSPDHDDENTGAVGENLGNSNAPGETPMRDVSQASDDPTAGDKARETQPDWDDEGVVGHAQKVARARFDMETRITDEGQERLSGGDRDELLPAEERDDELPGHDGDQETEGVMLRRDFAGTAPAAPDEDRVPGNHFVALMRFNPYMAYMRQAMNGVPLDSATFGLTDDGRIDHRKTGAVFDDDGNLVDVDENSGIAHYLTTQRRGNYLVPPLTQRALPYPQADNVEIDVKRAGENYRVTVEGLSAGDLADGTVRFGWFYDVNRSRGAEPRQETQRGNRTTFVFPADETGIETAPGGPDGDVRVRLYAERDGTRRPVRGTATIDGKREDASEQRKSGEKEDRSKADESNGRGQAGRTGSDRPT</sequence>
<dbReference type="OrthoDB" id="212084at2157"/>
<dbReference type="Pfam" id="PF24152">
    <property type="entry name" value="DUF7405"/>
    <property type="match status" value="2"/>
</dbReference>
<feature type="compositionally biased region" description="Basic and acidic residues" evidence="1">
    <location>
        <begin position="656"/>
        <end position="681"/>
    </location>
</feature>
<feature type="region of interest" description="Disordered" evidence="1">
    <location>
        <begin position="640"/>
        <end position="695"/>
    </location>
</feature>
<evidence type="ECO:0000313" key="2">
    <source>
        <dbReference type="EMBL" id="MXR52924.1"/>
    </source>
</evidence>
<gene>
    <name evidence="2" type="ORF">GRX03_15095</name>
</gene>
<dbReference type="EMBL" id="WUUT01000007">
    <property type="protein sequence ID" value="MXR52924.1"/>
    <property type="molecule type" value="Genomic_DNA"/>
</dbReference>
<name>A0A6B0T4E0_9EURY</name>